<protein>
    <submittedName>
        <fullName evidence="3">Relaxase/mobilization nuclease domain-containing protein</fullName>
    </submittedName>
</protein>
<keyword evidence="4" id="KW-1185">Reference proteome</keyword>
<feature type="region of interest" description="Disordered" evidence="1">
    <location>
        <begin position="526"/>
        <end position="588"/>
    </location>
</feature>
<accession>A0A9X2LMN8</accession>
<dbReference type="Proteomes" id="UP001142374">
    <property type="component" value="Unassembled WGS sequence"/>
</dbReference>
<dbReference type="InterPro" id="IPR005094">
    <property type="entry name" value="Endonuclease_MobA/VirD2"/>
</dbReference>
<dbReference type="Pfam" id="PF03432">
    <property type="entry name" value="Relaxase"/>
    <property type="match status" value="1"/>
</dbReference>
<organism evidence="3 4">
    <name type="scientific">Streptomyces telluris</name>
    <dbReference type="NCBI Taxonomy" id="2720021"/>
    <lineage>
        <taxon>Bacteria</taxon>
        <taxon>Bacillati</taxon>
        <taxon>Actinomycetota</taxon>
        <taxon>Actinomycetes</taxon>
        <taxon>Kitasatosporales</taxon>
        <taxon>Streptomycetaceae</taxon>
        <taxon>Streptomyces</taxon>
    </lineage>
</organism>
<evidence type="ECO:0000256" key="1">
    <source>
        <dbReference type="SAM" id="MobiDB-lite"/>
    </source>
</evidence>
<dbReference type="RefSeq" id="WP_168092751.1">
    <property type="nucleotide sequence ID" value="NZ_JAATER010000094.1"/>
</dbReference>
<feature type="compositionally biased region" description="Low complexity" evidence="1">
    <location>
        <begin position="536"/>
        <end position="550"/>
    </location>
</feature>
<proteinExistence type="predicted"/>
<sequence length="588" mass="64233">MIAKICSGRSTAGLIRYLFHTKTAKDHTDPHLVASWDGFAPDPGRADDFEATKKLLVADLDLRVKQARRLGRAPERHVWHCSVRAAPGDRHLTDAEWAHIARRIVAATGIAPQGDPDGGRWVAVRHAGDHIHIAATKVRGDLRTARHWNDYLKADKELAAVEKEYGLQQVVRGDRTAAKRPTRAETEKARRVGKDTTSHERLRTTVRQLVSIATGPEDFLRLLDGVEGVLVDVQRFPSGDVHGYKVAVEGDTNAAGEPVWFSGAKLAPDLSFPKIHERLTAIETPPAPEPGSRRRPNPWHQATAAAERIPHHLNYGDDESAQAHIAAFGEAIDVLPLLAPSHQRPQLQQAAVAFERATRSRIHAQQDQARALRGAVRALRGAPVTGDTSGLAMFLDIAVLVVIATASWHQARQHNQQVAAAHQTLLHLQAAYQQAAAKPLATLAQSNPPARTVERHAQRILIAVPDYAQQVLDDPAWPALAAALTEAENAGHDPEQLLQRAARLRTLDDARSTAGTLTWRIQRLAARRAPGDRARAAQARTTATARPAQPSHATQIPSQPAYTAPARHRRSQRHGLAETRPSARNALA</sequence>
<evidence type="ECO:0000259" key="2">
    <source>
        <dbReference type="Pfam" id="PF03432"/>
    </source>
</evidence>
<feature type="compositionally biased region" description="Polar residues" evidence="1">
    <location>
        <begin position="551"/>
        <end position="561"/>
    </location>
</feature>
<gene>
    <name evidence="3" type="ORF">NQU55_30465</name>
</gene>
<comment type="caution">
    <text evidence="3">The sequence shown here is derived from an EMBL/GenBank/DDBJ whole genome shotgun (WGS) entry which is preliminary data.</text>
</comment>
<feature type="domain" description="MobA/VirD2-like nuclease" evidence="2">
    <location>
        <begin position="67"/>
        <end position="167"/>
    </location>
</feature>
<dbReference type="EMBL" id="JANIID010000037">
    <property type="protein sequence ID" value="MCQ8774053.1"/>
    <property type="molecule type" value="Genomic_DNA"/>
</dbReference>
<evidence type="ECO:0000313" key="3">
    <source>
        <dbReference type="EMBL" id="MCQ8774053.1"/>
    </source>
</evidence>
<reference evidence="3" key="1">
    <citation type="submission" date="2022-06" db="EMBL/GenBank/DDBJ databases">
        <title>WGS of actinobacteria.</title>
        <authorList>
            <person name="Thawai C."/>
        </authorList>
    </citation>
    <scope>NUCLEOTIDE SEQUENCE</scope>
    <source>
        <strain evidence="3">AA8</strain>
    </source>
</reference>
<dbReference type="AlphaFoldDB" id="A0A9X2LMN8"/>
<evidence type="ECO:0000313" key="4">
    <source>
        <dbReference type="Proteomes" id="UP001142374"/>
    </source>
</evidence>
<name>A0A9X2LMN8_9ACTN</name>